<protein>
    <recommendedName>
        <fullName evidence="3">DUF4219 domain-containing protein</fullName>
    </recommendedName>
</protein>
<evidence type="ECO:0000313" key="2">
    <source>
        <dbReference type="Proteomes" id="UP000069940"/>
    </source>
</evidence>
<reference evidence="2" key="1">
    <citation type="journal article" date="2015" name="Proc. Natl. Acad. Sci. U.S.A.">
        <title>Genome sequence of the Asian Tiger mosquito, Aedes albopictus, reveals insights into its biology, genetics, and evolution.</title>
        <authorList>
            <person name="Chen X.G."/>
            <person name="Jiang X."/>
            <person name="Gu J."/>
            <person name="Xu M."/>
            <person name="Wu Y."/>
            <person name="Deng Y."/>
            <person name="Zhang C."/>
            <person name="Bonizzoni M."/>
            <person name="Dermauw W."/>
            <person name="Vontas J."/>
            <person name="Armbruster P."/>
            <person name="Huang X."/>
            <person name="Yang Y."/>
            <person name="Zhang H."/>
            <person name="He W."/>
            <person name="Peng H."/>
            <person name="Liu Y."/>
            <person name="Wu K."/>
            <person name="Chen J."/>
            <person name="Lirakis M."/>
            <person name="Topalis P."/>
            <person name="Van Leeuwen T."/>
            <person name="Hall A.B."/>
            <person name="Jiang X."/>
            <person name="Thorpe C."/>
            <person name="Mueller R.L."/>
            <person name="Sun C."/>
            <person name="Waterhouse R.M."/>
            <person name="Yan G."/>
            <person name="Tu Z.J."/>
            <person name="Fang X."/>
            <person name="James A.A."/>
        </authorList>
    </citation>
    <scope>NUCLEOTIDE SEQUENCE [LARGE SCALE GENOMIC DNA]</scope>
    <source>
        <strain evidence="2">Foshan</strain>
    </source>
</reference>
<dbReference type="RefSeq" id="XP_062701175.1">
    <property type="nucleotide sequence ID" value="XM_062845191.1"/>
</dbReference>
<sequence>MADSGNTMIERLIGRENWTTWRFAVQTYLEVEDLWEAVEPKKKDDGTLEAVDPVKDKKARRKIILFLEPENYYHVRDATTAREVWQKLTSAFEESGLTREVGLLYKLIRTDLESCGSMESYANRMISTCHQLNEIGFQIPERFVGVLLLLAGLPERYTEKNPFPRP</sequence>
<reference evidence="1" key="2">
    <citation type="submission" date="2025-05" db="UniProtKB">
        <authorList>
            <consortium name="EnsemblMetazoa"/>
        </authorList>
    </citation>
    <scope>IDENTIFICATION</scope>
    <source>
        <strain evidence="1">Foshan</strain>
    </source>
</reference>
<keyword evidence="2" id="KW-1185">Reference proteome</keyword>
<dbReference type="GeneID" id="134285120"/>
<name>A0ABM1ZBA0_AEDAL</name>
<dbReference type="Pfam" id="PF14223">
    <property type="entry name" value="Retrotran_gag_2"/>
    <property type="match status" value="1"/>
</dbReference>
<evidence type="ECO:0000313" key="1">
    <source>
        <dbReference type="EnsemblMetazoa" id="AALFPA23_016843.P24587"/>
    </source>
</evidence>
<organism evidence="1 2">
    <name type="scientific">Aedes albopictus</name>
    <name type="common">Asian tiger mosquito</name>
    <name type="synonym">Stegomyia albopicta</name>
    <dbReference type="NCBI Taxonomy" id="7160"/>
    <lineage>
        <taxon>Eukaryota</taxon>
        <taxon>Metazoa</taxon>
        <taxon>Ecdysozoa</taxon>
        <taxon>Arthropoda</taxon>
        <taxon>Hexapoda</taxon>
        <taxon>Insecta</taxon>
        <taxon>Pterygota</taxon>
        <taxon>Neoptera</taxon>
        <taxon>Endopterygota</taxon>
        <taxon>Diptera</taxon>
        <taxon>Nematocera</taxon>
        <taxon>Culicoidea</taxon>
        <taxon>Culicidae</taxon>
        <taxon>Culicinae</taxon>
        <taxon>Aedini</taxon>
        <taxon>Aedes</taxon>
        <taxon>Stegomyia</taxon>
    </lineage>
</organism>
<dbReference type="Proteomes" id="UP000069940">
    <property type="component" value="Unassembled WGS sequence"/>
</dbReference>
<accession>A0ABM1ZBA0</accession>
<evidence type="ECO:0008006" key="3">
    <source>
        <dbReference type="Google" id="ProtNLM"/>
    </source>
</evidence>
<dbReference type="EnsemblMetazoa" id="AALFPA23_016843.R24587">
    <property type="protein sequence ID" value="AALFPA23_016843.P24587"/>
    <property type="gene ID" value="AALFPA23_016843"/>
</dbReference>
<proteinExistence type="predicted"/>